<protein>
    <recommendedName>
        <fullName evidence="3">PTB domain-containing engulfment adapter protein 1</fullName>
    </recommendedName>
</protein>
<gene>
    <name evidence="1" type="ORF">LTRI10_LOCUS9612</name>
</gene>
<accession>A0AAV2D0J9</accession>
<dbReference type="AlphaFoldDB" id="A0AAV2D0J9"/>
<dbReference type="PANTHER" id="PTHR36342:SF1">
    <property type="entry name" value="PTB DOMAIN ENGULFMENT ADAPTER"/>
    <property type="match status" value="1"/>
</dbReference>
<dbReference type="EMBL" id="OZ034814">
    <property type="protein sequence ID" value="CAL1362769.1"/>
    <property type="molecule type" value="Genomic_DNA"/>
</dbReference>
<dbReference type="Proteomes" id="UP001497516">
    <property type="component" value="Chromosome 10"/>
</dbReference>
<sequence length="177" mass="19384">MTIAMFTKSAAAAAGTQRLLGKDDIYVAAVPLRAAKGPPQLLMSAAYSLNLSWDLQHFMVIIKPTSPPRQAAVVFDFQPRDPEDVLTALAVMSGRSVPGAVFRRTLKGLPRRRCWYVGSAGDGEQVAAEFSDKWSTYLKVGSHDCRHFTNGLVEILTGEELVLEKLRTNLSMESNTT</sequence>
<name>A0AAV2D0J9_9ROSI</name>
<evidence type="ECO:0000313" key="1">
    <source>
        <dbReference type="EMBL" id="CAL1362769.1"/>
    </source>
</evidence>
<proteinExistence type="predicted"/>
<keyword evidence="2" id="KW-1185">Reference proteome</keyword>
<evidence type="ECO:0000313" key="2">
    <source>
        <dbReference type="Proteomes" id="UP001497516"/>
    </source>
</evidence>
<reference evidence="1 2" key="1">
    <citation type="submission" date="2024-04" db="EMBL/GenBank/DDBJ databases">
        <authorList>
            <person name="Fracassetti M."/>
        </authorList>
    </citation>
    <scope>NUCLEOTIDE SEQUENCE [LARGE SCALE GENOMIC DNA]</scope>
</reference>
<evidence type="ECO:0008006" key="3">
    <source>
        <dbReference type="Google" id="ProtNLM"/>
    </source>
</evidence>
<organism evidence="1 2">
    <name type="scientific">Linum trigynum</name>
    <dbReference type="NCBI Taxonomy" id="586398"/>
    <lineage>
        <taxon>Eukaryota</taxon>
        <taxon>Viridiplantae</taxon>
        <taxon>Streptophyta</taxon>
        <taxon>Embryophyta</taxon>
        <taxon>Tracheophyta</taxon>
        <taxon>Spermatophyta</taxon>
        <taxon>Magnoliopsida</taxon>
        <taxon>eudicotyledons</taxon>
        <taxon>Gunneridae</taxon>
        <taxon>Pentapetalae</taxon>
        <taxon>rosids</taxon>
        <taxon>fabids</taxon>
        <taxon>Malpighiales</taxon>
        <taxon>Linaceae</taxon>
        <taxon>Linum</taxon>
    </lineage>
</organism>
<dbReference type="PANTHER" id="PTHR36342">
    <property type="entry name" value="PTB DOMAIN ENGULFMENT ADAPTER"/>
    <property type="match status" value="1"/>
</dbReference>